<dbReference type="UniPathway" id="UPA00068">
    <property type="reaction ID" value="UER00113"/>
</dbReference>
<keyword evidence="7" id="KW-0067">ATP-binding</keyword>
<accession>E3BEU3</accession>
<dbReference type="AlphaFoldDB" id="E3BEU3"/>
<evidence type="ECO:0000259" key="8">
    <source>
        <dbReference type="Pfam" id="PF00764"/>
    </source>
</evidence>
<dbReference type="SUPFAM" id="SSF52402">
    <property type="entry name" value="Adenine nucleotide alpha hydrolases-like"/>
    <property type="match status" value="1"/>
</dbReference>
<name>E3BEU3_9VIBR</name>
<sequence length="403" mass="45080">MKKVRSTEDITTLCKRATHVLTLFSGGLDSTYLLELLKGQGVKVTALVVDLGSGVDTEHLTLLTNHYEIDLKIVDAQKNFIEHSIVSAIQAQAMYLNDYPISSSLSRPIIVSNAVKVANELGCDAILHTANQSQNSLRRINGAIEASGYSGFYGSPYEYSAISREQKIEALFHSGLVGFKTRNVSGDENIWCREFEAGVLDDPQSFTLCDSLFVWSKWNINKHLKNDQIEIGFRKGYPVTVDGQPMSLSKIIAFINNHVGAYEIGRYIGFDHLDEDEKVLEVREAPAACLLMKAYKLLETATLPTDVLRAKAVQNDLWTQEAVEGRWESMMQSSSYAFIAHTAEHISGSVLFSLSRGSYFMAGINACEARYIRDRDDWESKTAKQRSLRELELLPIRKNHLLA</sequence>
<keyword evidence="5" id="KW-0028">Amino-acid biosynthesis</keyword>
<evidence type="ECO:0000256" key="1">
    <source>
        <dbReference type="ARBA" id="ARBA00004967"/>
    </source>
</evidence>
<keyword evidence="3" id="KW-0055">Arginine biosynthesis</keyword>
<reference evidence="10 11" key="1">
    <citation type="journal article" date="2012" name="Int. J. Syst. Evol. Microbiol.">
        <title>Vibrio caribbeanicus sp. nov., isolated from the marine sponge Scleritoderma cyanea.</title>
        <authorList>
            <person name="Hoffmann M."/>
            <person name="Monday S.R."/>
            <person name="Allard M.W."/>
            <person name="Strain E.A."/>
            <person name="Whittaker P."/>
            <person name="Naum M."/>
            <person name="McCarthy P.J."/>
            <person name="Lopez J.V."/>
            <person name="Fischer M."/>
            <person name="Brown E.W."/>
        </authorList>
    </citation>
    <scope>NUCLEOTIDE SEQUENCE [LARGE SCALE GENOMIC DNA]</scope>
    <source>
        <strain evidence="10 11">ATCC BAA-2122</strain>
    </source>
</reference>
<evidence type="ECO:0000256" key="6">
    <source>
        <dbReference type="ARBA" id="ARBA00022741"/>
    </source>
</evidence>
<dbReference type="Gene3D" id="3.40.50.620">
    <property type="entry name" value="HUPs"/>
    <property type="match status" value="1"/>
</dbReference>
<gene>
    <name evidence="10" type="ORF">VIBC2010_16144</name>
</gene>
<evidence type="ECO:0000256" key="2">
    <source>
        <dbReference type="ARBA" id="ARBA00012286"/>
    </source>
</evidence>
<dbReference type="RefSeq" id="WP_009599386.1">
    <property type="nucleotide sequence ID" value="NZ_AEIU01000003.1"/>
</dbReference>
<dbReference type="GO" id="GO:0000050">
    <property type="term" value="P:urea cycle"/>
    <property type="evidence" value="ECO:0007669"/>
    <property type="project" value="TreeGrafter"/>
</dbReference>
<keyword evidence="4" id="KW-0436">Ligase</keyword>
<evidence type="ECO:0000256" key="5">
    <source>
        <dbReference type="ARBA" id="ARBA00022605"/>
    </source>
</evidence>
<dbReference type="SUPFAM" id="SSF69864">
    <property type="entry name" value="Argininosuccinate synthetase, C-terminal domain"/>
    <property type="match status" value="1"/>
</dbReference>
<dbReference type="Pfam" id="PF20979">
    <property type="entry name" value="Arginosuc_syn_C"/>
    <property type="match status" value="1"/>
</dbReference>
<dbReference type="STRING" id="796620.VIBC2010_16144"/>
<dbReference type="Proteomes" id="UP000002943">
    <property type="component" value="Unassembled WGS sequence"/>
</dbReference>
<feature type="domain" description="Arginosuccinate synthase C-terminal" evidence="9">
    <location>
        <begin position="185"/>
        <end position="379"/>
    </location>
</feature>
<dbReference type="EMBL" id="AEIU01000003">
    <property type="protein sequence ID" value="EFP98460.1"/>
    <property type="molecule type" value="Genomic_DNA"/>
</dbReference>
<dbReference type="InterPro" id="IPR024074">
    <property type="entry name" value="AS_cat/multimer_dom_body"/>
</dbReference>
<dbReference type="GO" id="GO:0006526">
    <property type="term" value="P:L-arginine biosynthetic process"/>
    <property type="evidence" value="ECO:0007669"/>
    <property type="project" value="UniProtKB-UniPathway"/>
</dbReference>
<evidence type="ECO:0000313" key="11">
    <source>
        <dbReference type="Proteomes" id="UP000002943"/>
    </source>
</evidence>
<dbReference type="GO" id="GO:0005524">
    <property type="term" value="F:ATP binding"/>
    <property type="evidence" value="ECO:0007669"/>
    <property type="project" value="UniProtKB-KW"/>
</dbReference>
<keyword evidence="11" id="KW-1185">Reference proteome</keyword>
<dbReference type="EC" id="6.3.4.5" evidence="2"/>
<dbReference type="NCBIfam" id="NF038212">
    <property type="entry name" value="argG_rel"/>
    <property type="match status" value="1"/>
</dbReference>
<dbReference type="InterPro" id="IPR001518">
    <property type="entry name" value="Arginosuc_synth"/>
</dbReference>
<comment type="caution">
    <text evidence="10">The sequence shown here is derived from an EMBL/GenBank/DDBJ whole genome shotgun (WGS) entry which is preliminary data.</text>
</comment>
<dbReference type="InterPro" id="IPR048267">
    <property type="entry name" value="Arginosuc_syn_N"/>
</dbReference>
<evidence type="ECO:0000256" key="4">
    <source>
        <dbReference type="ARBA" id="ARBA00022598"/>
    </source>
</evidence>
<dbReference type="PANTHER" id="PTHR11587">
    <property type="entry name" value="ARGININOSUCCINATE SYNTHASE"/>
    <property type="match status" value="1"/>
</dbReference>
<dbReference type="InterPro" id="IPR048268">
    <property type="entry name" value="Arginosuc_syn_C"/>
</dbReference>
<feature type="domain" description="Arginosuccinate synthase-like N-terminal" evidence="8">
    <location>
        <begin position="21"/>
        <end position="146"/>
    </location>
</feature>
<evidence type="ECO:0000313" key="10">
    <source>
        <dbReference type="EMBL" id="EFP98460.1"/>
    </source>
</evidence>
<evidence type="ECO:0000256" key="7">
    <source>
        <dbReference type="ARBA" id="ARBA00022840"/>
    </source>
</evidence>
<dbReference type="OrthoDB" id="9801641at2"/>
<dbReference type="GO" id="GO:0005737">
    <property type="term" value="C:cytoplasm"/>
    <property type="evidence" value="ECO:0007669"/>
    <property type="project" value="TreeGrafter"/>
</dbReference>
<evidence type="ECO:0000259" key="9">
    <source>
        <dbReference type="Pfam" id="PF20979"/>
    </source>
</evidence>
<dbReference type="InterPro" id="IPR014729">
    <property type="entry name" value="Rossmann-like_a/b/a_fold"/>
</dbReference>
<dbReference type="GO" id="GO:0000053">
    <property type="term" value="P:argininosuccinate metabolic process"/>
    <property type="evidence" value="ECO:0007669"/>
    <property type="project" value="TreeGrafter"/>
</dbReference>
<dbReference type="GO" id="GO:0004055">
    <property type="term" value="F:argininosuccinate synthase activity"/>
    <property type="evidence" value="ECO:0007669"/>
    <property type="project" value="UniProtKB-EC"/>
</dbReference>
<organism evidence="10 11">
    <name type="scientific">Vibrio caribbeanicus ATCC BAA-2122</name>
    <dbReference type="NCBI Taxonomy" id="796620"/>
    <lineage>
        <taxon>Bacteria</taxon>
        <taxon>Pseudomonadati</taxon>
        <taxon>Pseudomonadota</taxon>
        <taxon>Gammaproteobacteria</taxon>
        <taxon>Vibrionales</taxon>
        <taxon>Vibrionaceae</taxon>
        <taxon>Vibrio</taxon>
    </lineage>
</organism>
<keyword evidence="6" id="KW-0547">Nucleotide-binding</keyword>
<protein>
    <recommendedName>
        <fullName evidence="2">argininosuccinate synthase</fullName>
        <ecNumber evidence="2">6.3.4.5</ecNumber>
    </recommendedName>
</protein>
<dbReference type="eggNOG" id="COG0137">
    <property type="taxonomic scope" value="Bacteria"/>
</dbReference>
<dbReference type="PANTHER" id="PTHR11587:SF2">
    <property type="entry name" value="ARGININOSUCCINATE SYNTHASE"/>
    <property type="match status" value="1"/>
</dbReference>
<comment type="pathway">
    <text evidence="1">Amino-acid biosynthesis; L-arginine biosynthesis; L-arginine from L-ornithine and carbamoyl phosphate: step 2/3.</text>
</comment>
<evidence type="ECO:0000256" key="3">
    <source>
        <dbReference type="ARBA" id="ARBA00022571"/>
    </source>
</evidence>
<dbReference type="Pfam" id="PF00764">
    <property type="entry name" value="Arginosuc_synth"/>
    <property type="match status" value="1"/>
</dbReference>
<proteinExistence type="predicted"/>
<dbReference type="Gene3D" id="3.90.1260.10">
    <property type="entry name" value="Argininosuccinate synthetase, chain A, domain 2"/>
    <property type="match status" value="1"/>
</dbReference>